<sequence length="128" mass="13895">MAITATEWLITSDVALEAAFRVDLPEPSRGRWVLSYLPTERRLTREQALVGVALAEMILLDQPQSGEYFDLGVGRLYAAQLGLTLHEVMCLLALRADGNADRLPCPPNDTGDHDSAPTVAEGTTVFAV</sequence>
<gene>
    <name evidence="1" type="ORF">FB390_1775</name>
</gene>
<dbReference type="EMBL" id="VFPG01000001">
    <property type="protein sequence ID" value="TQM30158.1"/>
    <property type="molecule type" value="Genomic_DNA"/>
</dbReference>
<protein>
    <submittedName>
        <fullName evidence="1">Uncharacterized protein</fullName>
    </submittedName>
</protein>
<accession>A0A543F8J6</accession>
<keyword evidence="2" id="KW-1185">Reference proteome</keyword>
<dbReference type="Proteomes" id="UP000316331">
    <property type="component" value="Unassembled WGS sequence"/>
</dbReference>
<proteinExistence type="predicted"/>
<reference evidence="1 2" key="1">
    <citation type="submission" date="2019-06" db="EMBL/GenBank/DDBJ databases">
        <title>Sequencing the genomes of 1000 actinobacteria strains.</title>
        <authorList>
            <person name="Klenk H.-P."/>
        </authorList>
    </citation>
    <scope>NUCLEOTIDE SEQUENCE [LARGE SCALE GENOMIC DNA]</scope>
    <source>
        <strain evidence="1 2">DSM 103495</strain>
    </source>
</reference>
<organism evidence="1 2">
    <name type="scientific">Nocardia bhagyanarayanae</name>
    <dbReference type="NCBI Taxonomy" id="1215925"/>
    <lineage>
        <taxon>Bacteria</taxon>
        <taxon>Bacillati</taxon>
        <taxon>Actinomycetota</taxon>
        <taxon>Actinomycetes</taxon>
        <taxon>Mycobacteriales</taxon>
        <taxon>Nocardiaceae</taxon>
        <taxon>Nocardia</taxon>
    </lineage>
</organism>
<dbReference type="RefSeq" id="WP_141808505.1">
    <property type="nucleotide sequence ID" value="NZ_VFPG01000001.1"/>
</dbReference>
<name>A0A543F8J6_9NOCA</name>
<evidence type="ECO:0000313" key="1">
    <source>
        <dbReference type="EMBL" id="TQM30158.1"/>
    </source>
</evidence>
<evidence type="ECO:0000313" key="2">
    <source>
        <dbReference type="Proteomes" id="UP000316331"/>
    </source>
</evidence>
<comment type="caution">
    <text evidence="1">The sequence shown here is derived from an EMBL/GenBank/DDBJ whole genome shotgun (WGS) entry which is preliminary data.</text>
</comment>
<dbReference type="OrthoDB" id="4555427at2"/>
<dbReference type="AlphaFoldDB" id="A0A543F8J6"/>